<name>A0A0C9ZNF7_9AGAM</name>
<dbReference type="EMBL" id="KN833753">
    <property type="protein sequence ID" value="KIK21333.1"/>
    <property type="molecule type" value="Genomic_DNA"/>
</dbReference>
<reference evidence="2" key="2">
    <citation type="submission" date="2015-01" db="EMBL/GenBank/DDBJ databases">
        <title>Evolutionary Origins and Diversification of the Mycorrhizal Mutualists.</title>
        <authorList>
            <consortium name="DOE Joint Genome Institute"/>
            <consortium name="Mycorrhizal Genomics Consortium"/>
            <person name="Kohler A."/>
            <person name="Kuo A."/>
            <person name="Nagy L.G."/>
            <person name="Floudas D."/>
            <person name="Copeland A."/>
            <person name="Barry K.W."/>
            <person name="Cichocki N."/>
            <person name="Veneault-Fourrey C."/>
            <person name="LaButti K."/>
            <person name="Lindquist E.A."/>
            <person name="Lipzen A."/>
            <person name="Lundell T."/>
            <person name="Morin E."/>
            <person name="Murat C."/>
            <person name="Riley R."/>
            <person name="Ohm R."/>
            <person name="Sun H."/>
            <person name="Tunlid A."/>
            <person name="Henrissat B."/>
            <person name="Grigoriev I.V."/>
            <person name="Hibbett D.S."/>
            <person name="Martin F."/>
        </authorList>
    </citation>
    <scope>NUCLEOTIDE SEQUENCE [LARGE SCALE GENOMIC DNA]</scope>
    <source>
        <strain evidence="2">441</strain>
    </source>
</reference>
<feature type="non-terminal residue" evidence="1">
    <location>
        <position position="1"/>
    </location>
</feature>
<reference evidence="1 2" key="1">
    <citation type="submission" date="2014-04" db="EMBL/GenBank/DDBJ databases">
        <authorList>
            <consortium name="DOE Joint Genome Institute"/>
            <person name="Kuo A."/>
            <person name="Kohler A."/>
            <person name="Costa M.D."/>
            <person name="Nagy L.G."/>
            <person name="Floudas D."/>
            <person name="Copeland A."/>
            <person name="Barry K.W."/>
            <person name="Cichocki N."/>
            <person name="Veneault-Fourrey C."/>
            <person name="LaButti K."/>
            <person name="Lindquist E.A."/>
            <person name="Lipzen A."/>
            <person name="Lundell T."/>
            <person name="Morin E."/>
            <person name="Murat C."/>
            <person name="Sun H."/>
            <person name="Tunlid A."/>
            <person name="Henrissat B."/>
            <person name="Grigoriev I.V."/>
            <person name="Hibbett D.S."/>
            <person name="Martin F."/>
            <person name="Nordberg H.P."/>
            <person name="Cantor M.N."/>
            <person name="Hua S.X."/>
        </authorList>
    </citation>
    <scope>NUCLEOTIDE SEQUENCE [LARGE SCALE GENOMIC DNA]</scope>
    <source>
        <strain evidence="1 2">441</strain>
    </source>
</reference>
<sequence length="88" mass="10151">PVHAGFQHRMLASYFIFKPVRKTSTKEDPRKDQAHTPQVDGCIVNCRCPNRLHNQTACRVISITLSKTLEGFGIRLRNRSFSMFCISW</sequence>
<gene>
    <name evidence="1" type="ORF">PISMIDRAFT_681570</name>
</gene>
<dbReference type="HOGENOM" id="CLU_2475039_0_0_1"/>
<organism evidence="1 2">
    <name type="scientific">Pisolithus microcarpus 441</name>
    <dbReference type="NCBI Taxonomy" id="765257"/>
    <lineage>
        <taxon>Eukaryota</taxon>
        <taxon>Fungi</taxon>
        <taxon>Dikarya</taxon>
        <taxon>Basidiomycota</taxon>
        <taxon>Agaricomycotina</taxon>
        <taxon>Agaricomycetes</taxon>
        <taxon>Agaricomycetidae</taxon>
        <taxon>Boletales</taxon>
        <taxon>Sclerodermatineae</taxon>
        <taxon>Pisolithaceae</taxon>
        <taxon>Pisolithus</taxon>
    </lineage>
</organism>
<proteinExistence type="predicted"/>
<evidence type="ECO:0000313" key="1">
    <source>
        <dbReference type="EMBL" id="KIK21333.1"/>
    </source>
</evidence>
<protein>
    <submittedName>
        <fullName evidence="1">Uncharacterized protein</fullName>
    </submittedName>
</protein>
<evidence type="ECO:0000313" key="2">
    <source>
        <dbReference type="Proteomes" id="UP000054018"/>
    </source>
</evidence>
<keyword evidence="2" id="KW-1185">Reference proteome</keyword>
<dbReference type="AlphaFoldDB" id="A0A0C9ZNF7"/>
<accession>A0A0C9ZNF7</accession>
<dbReference type="Proteomes" id="UP000054018">
    <property type="component" value="Unassembled WGS sequence"/>
</dbReference>